<dbReference type="Proteomes" id="UP000470771">
    <property type="component" value="Unassembled WGS sequence"/>
</dbReference>
<accession>A0A6N9NI88</accession>
<evidence type="ECO:0000313" key="3">
    <source>
        <dbReference type="Proteomes" id="UP000470771"/>
    </source>
</evidence>
<gene>
    <name evidence="2" type="ORF">GQN54_05415</name>
</gene>
<dbReference type="RefSeq" id="WP_160632497.1">
    <property type="nucleotide sequence ID" value="NZ_WWNE01000005.1"/>
</dbReference>
<proteinExistence type="predicted"/>
<evidence type="ECO:0008006" key="4">
    <source>
        <dbReference type="Google" id="ProtNLM"/>
    </source>
</evidence>
<reference evidence="2 3" key="1">
    <citation type="submission" date="2019-12" db="EMBL/GenBank/DDBJ databases">
        <authorList>
            <person name="Zhao J."/>
        </authorList>
    </citation>
    <scope>NUCLEOTIDE SEQUENCE [LARGE SCALE GENOMIC DNA]</scope>
    <source>
        <strain evidence="2 3">S-15</strain>
    </source>
</reference>
<feature type="compositionally biased region" description="Basic residues" evidence="1">
    <location>
        <begin position="53"/>
        <end position="67"/>
    </location>
</feature>
<keyword evidence="3" id="KW-1185">Reference proteome</keyword>
<protein>
    <recommendedName>
        <fullName evidence="4">Lipoprotein</fullName>
    </recommendedName>
</protein>
<evidence type="ECO:0000313" key="2">
    <source>
        <dbReference type="EMBL" id="NBG65544.1"/>
    </source>
</evidence>
<comment type="caution">
    <text evidence="2">The sequence shown here is derived from an EMBL/GenBank/DDBJ whole genome shotgun (WGS) entry which is preliminary data.</text>
</comment>
<name>A0A6N9NI88_9FLAO</name>
<dbReference type="EMBL" id="WWNE01000005">
    <property type="protein sequence ID" value="NBG65544.1"/>
    <property type="molecule type" value="Genomic_DNA"/>
</dbReference>
<dbReference type="AlphaFoldDB" id="A0A6N9NI88"/>
<dbReference type="PROSITE" id="PS51257">
    <property type="entry name" value="PROKAR_LIPOPROTEIN"/>
    <property type="match status" value="1"/>
</dbReference>
<feature type="region of interest" description="Disordered" evidence="1">
    <location>
        <begin position="47"/>
        <end position="73"/>
    </location>
</feature>
<organism evidence="2 3">
    <name type="scientific">Acidiluteibacter ferrifornacis</name>
    <dbReference type="NCBI Taxonomy" id="2692424"/>
    <lineage>
        <taxon>Bacteria</taxon>
        <taxon>Pseudomonadati</taxon>
        <taxon>Bacteroidota</taxon>
        <taxon>Flavobacteriia</taxon>
        <taxon>Flavobacteriales</taxon>
        <taxon>Cryomorphaceae</taxon>
        <taxon>Acidiluteibacter</taxon>
    </lineage>
</organism>
<sequence length="73" mass="8350">MKSKAIGFLIMGFITLLGCNPYKGFKGVDKKGMGRKPPSVEVVNGYEKDQKKGNRKMKREMKRRRRIYGAPTK</sequence>
<evidence type="ECO:0000256" key="1">
    <source>
        <dbReference type="SAM" id="MobiDB-lite"/>
    </source>
</evidence>